<organism evidence="5">
    <name type="scientific">Salvia splendens</name>
    <name type="common">Scarlet sage</name>
    <dbReference type="NCBI Taxonomy" id="180675"/>
    <lineage>
        <taxon>Eukaryota</taxon>
        <taxon>Viridiplantae</taxon>
        <taxon>Streptophyta</taxon>
        <taxon>Embryophyta</taxon>
        <taxon>Tracheophyta</taxon>
        <taxon>Spermatophyta</taxon>
        <taxon>Magnoliopsida</taxon>
        <taxon>eudicotyledons</taxon>
        <taxon>Gunneridae</taxon>
        <taxon>Pentapetalae</taxon>
        <taxon>asterids</taxon>
        <taxon>lamiids</taxon>
        <taxon>Lamiales</taxon>
        <taxon>Lamiaceae</taxon>
        <taxon>Nepetoideae</taxon>
        <taxon>Mentheae</taxon>
        <taxon>Salviinae</taxon>
        <taxon>Salvia</taxon>
        <taxon>Salvia subgen. Calosphace</taxon>
        <taxon>core Calosphace</taxon>
    </lineage>
</organism>
<name>A0A8X8XD45_SALSN</name>
<keyword evidence="2" id="KW-0479">Metal-binding</keyword>
<feature type="domain" description="DDE Tnp4" evidence="4">
    <location>
        <begin position="51"/>
        <end position="108"/>
    </location>
</feature>
<evidence type="ECO:0000256" key="1">
    <source>
        <dbReference type="ARBA" id="ARBA00001968"/>
    </source>
</evidence>
<dbReference type="Pfam" id="PF13359">
    <property type="entry name" value="DDE_Tnp_4"/>
    <property type="match status" value="1"/>
</dbReference>
<evidence type="ECO:0000259" key="4">
    <source>
        <dbReference type="Pfam" id="PF13359"/>
    </source>
</evidence>
<evidence type="ECO:0000256" key="3">
    <source>
        <dbReference type="SAM" id="MobiDB-lite"/>
    </source>
</evidence>
<reference evidence="5" key="1">
    <citation type="submission" date="2018-01" db="EMBL/GenBank/DDBJ databases">
        <authorList>
            <person name="Mao J.F."/>
        </authorList>
    </citation>
    <scope>NUCLEOTIDE SEQUENCE</scope>
    <source>
        <strain evidence="5">Huo1</strain>
        <tissue evidence="5">Leaf</tissue>
    </source>
</reference>
<comment type="caution">
    <text evidence="5">The sequence shown here is derived from an EMBL/GenBank/DDBJ whole genome shotgun (WGS) entry which is preliminary data.</text>
</comment>
<dbReference type="InterPro" id="IPR027806">
    <property type="entry name" value="HARBI1_dom"/>
</dbReference>
<protein>
    <recommendedName>
        <fullName evidence="4">DDE Tnp4 domain-containing protein</fullName>
    </recommendedName>
</protein>
<dbReference type="Proteomes" id="UP000298416">
    <property type="component" value="Unassembled WGS sequence"/>
</dbReference>
<gene>
    <name evidence="5" type="ORF">SASPL_128422</name>
</gene>
<dbReference type="PANTHER" id="PTHR46250">
    <property type="entry name" value="MYB/SANT-LIKE DNA-BINDING DOMAIN PROTEIN-RELATED"/>
    <property type="match status" value="1"/>
</dbReference>
<sequence length="434" mass="49457">MRSYDTISKYIKNVLWAVMIVHRNMLVTPQAVEEGSTDSTWKYFQGCLGALDGTYIHLQVPTVDKARYRSRKGHIATYVLAVCDRNERFVYVLTGWEGSAADGRVLKDAISRENGLKVPIGVMSSSHNNNFPRPPDLPMVPSHAPNKERRIWTIDEESALIAIMKKLVAKGYRQDNAFRSGYLEMIEKELKVCGFGWNDSSNMITVEDDVWKQYVKTHPQVKTFRYKSYQYFQDWIEIFGKDRASGRSSQGSIDLEKVARKQQASNDFAKVASQQPYLPDSDMNEFSTGLNVHTQDDSFSNTNENVDHEFSYSSVPLEEEASDTRFPGESNSVNSTKRDGDKKTQSKRKRKQQESATSKDSVIVDLMDNKSEVVDKTKLILEALRKIATLPEETRLSFAYKITIDARVTDLFLNLSEGERITFVNMMMAKKVLP</sequence>
<reference evidence="5" key="2">
    <citation type="submission" date="2020-08" db="EMBL/GenBank/DDBJ databases">
        <title>Plant Genome Project.</title>
        <authorList>
            <person name="Zhang R.-G."/>
        </authorList>
    </citation>
    <scope>NUCLEOTIDE SEQUENCE</scope>
    <source>
        <strain evidence="5">Huo1</strain>
        <tissue evidence="5">Leaf</tissue>
    </source>
</reference>
<keyword evidence="6" id="KW-1185">Reference proteome</keyword>
<comment type="cofactor">
    <cofactor evidence="1">
        <name>a divalent metal cation</name>
        <dbReference type="ChEBI" id="CHEBI:60240"/>
    </cofactor>
</comment>
<dbReference type="GO" id="GO:0046872">
    <property type="term" value="F:metal ion binding"/>
    <property type="evidence" value="ECO:0007669"/>
    <property type="project" value="UniProtKB-KW"/>
</dbReference>
<feature type="compositionally biased region" description="Polar residues" evidence="3">
    <location>
        <begin position="264"/>
        <end position="276"/>
    </location>
</feature>
<evidence type="ECO:0000313" key="5">
    <source>
        <dbReference type="EMBL" id="KAG6410364.1"/>
    </source>
</evidence>
<evidence type="ECO:0000313" key="6">
    <source>
        <dbReference type="Proteomes" id="UP000298416"/>
    </source>
</evidence>
<dbReference type="PANTHER" id="PTHR46250:SF15">
    <property type="entry name" value="OS01G0523800 PROTEIN"/>
    <property type="match status" value="1"/>
</dbReference>
<feature type="compositionally biased region" description="Polar residues" evidence="3">
    <location>
        <begin position="284"/>
        <end position="304"/>
    </location>
</feature>
<proteinExistence type="predicted"/>
<accession>A0A8X8XD45</accession>
<dbReference type="AlphaFoldDB" id="A0A8X8XD45"/>
<evidence type="ECO:0000256" key="2">
    <source>
        <dbReference type="ARBA" id="ARBA00022723"/>
    </source>
</evidence>
<dbReference type="EMBL" id="PNBA02000010">
    <property type="protein sequence ID" value="KAG6410364.1"/>
    <property type="molecule type" value="Genomic_DNA"/>
</dbReference>
<feature type="region of interest" description="Disordered" evidence="3">
    <location>
        <begin position="317"/>
        <end position="359"/>
    </location>
</feature>
<feature type="region of interest" description="Disordered" evidence="3">
    <location>
        <begin position="264"/>
        <end position="305"/>
    </location>
</feature>